<comment type="caution">
    <text evidence="9">The sequence shown here is derived from an EMBL/GenBank/DDBJ whole genome shotgun (WGS) entry which is preliminary data.</text>
</comment>
<evidence type="ECO:0000259" key="8">
    <source>
        <dbReference type="PROSITE" id="PS51038"/>
    </source>
</evidence>
<dbReference type="PROSITE" id="PS51038">
    <property type="entry name" value="BAH"/>
    <property type="match status" value="1"/>
</dbReference>
<dbReference type="PANTHER" id="PTHR16062">
    <property type="entry name" value="SWI/SNF-RELATED"/>
    <property type="match status" value="1"/>
</dbReference>
<gene>
    <name evidence="9" type="ORF">HK100_006246</name>
</gene>
<dbReference type="GO" id="GO:0006368">
    <property type="term" value="P:transcription elongation by RNA polymerase II"/>
    <property type="evidence" value="ECO:0007669"/>
    <property type="project" value="TreeGrafter"/>
</dbReference>
<evidence type="ECO:0000256" key="1">
    <source>
        <dbReference type="ARBA" id="ARBA00004123"/>
    </source>
</evidence>
<comment type="subcellular location">
    <subcellularLocation>
        <location evidence="1">Nucleus</location>
    </subcellularLocation>
</comment>
<organism evidence="9 10">
    <name type="scientific">Physocladia obscura</name>
    <dbReference type="NCBI Taxonomy" id="109957"/>
    <lineage>
        <taxon>Eukaryota</taxon>
        <taxon>Fungi</taxon>
        <taxon>Fungi incertae sedis</taxon>
        <taxon>Chytridiomycota</taxon>
        <taxon>Chytridiomycota incertae sedis</taxon>
        <taxon>Chytridiomycetes</taxon>
        <taxon>Chytridiales</taxon>
        <taxon>Chytriomycetaceae</taxon>
        <taxon>Physocladia</taxon>
    </lineage>
</organism>
<dbReference type="EMBL" id="JADGJH010002900">
    <property type="protein sequence ID" value="KAJ3094187.1"/>
    <property type="molecule type" value="Genomic_DNA"/>
</dbReference>
<dbReference type="PANTHER" id="PTHR16062:SF19">
    <property type="entry name" value="PROTEIN POLYBROMO-1"/>
    <property type="match status" value="1"/>
</dbReference>
<protein>
    <recommendedName>
        <fullName evidence="8">BAH domain-containing protein</fullName>
    </recommendedName>
</protein>
<accession>A0AAD5SWB9</accession>
<dbReference type="GO" id="GO:0006338">
    <property type="term" value="P:chromatin remodeling"/>
    <property type="evidence" value="ECO:0007669"/>
    <property type="project" value="InterPro"/>
</dbReference>
<keyword evidence="5" id="KW-0804">Transcription</keyword>
<dbReference type="AlphaFoldDB" id="A0AAD5SWB9"/>
<keyword evidence="4" id="KW-0805">Transcription regulation</keyword>
<evidence type="ECO:0000256" key="2">
    <source>
        <dbReference type="ARBA" id="ARBA00022737"/>
    </source>
</evidence>
<feature type="domain" description="BAH" evidence="8">
    <location>
        <begin position="1"/>
        <end position="95"/>
    </location>
</feature>
<keyword evidence="10" id="KW-1185">Reference proteome</keyword>
<dbReference type="Proteomes" id="UP001211907">
    <property type="component" value="Unassembled WGS sequence"/>
</dbReference>
<evidence type="ECO:0000256" key="7">
    <source>
        <dbReference type="SAM" id="MobiDB-lite"/>
    </source>
</evidence>
<keyword evidence="2" id="KW-0677">Repeat</keyword>
<dbReference type="InterPro" id="IPR001025">
    <property type="entry name" value="BAH_dom"/>
</dbReference>
<dbReference type="GO" id="GO:0003682">
    <property type="term" value="F:chromatin binding"/>
    <property type="evidence" value="ECO:0007669"/>
    <property type="project" value="InterPro"/>
</dbReference>
<evidence type="ECO:0000313" key="10">
    <source>
        <dbReference type="Proteomes" id="UP001211907"/>
    </source>
</evidence>
<name>A0AAD5SWB9_9FUNG</name>
<sequence length="358" mass="39697">MSTYLHPVTGKPSFTAAWFLRPEQTYQLATSKFMENEVLKTNRLELYDGNDILGRCWVLFVKDYVKGKPRGADMKYVYPCESRYTIDGKSTSKIKLWQSKFPEPDLIAHAFPIVPVRVPMFKEDVSAASVATDHSKKRKTDDLADIEHFNFNGDQIQVDASHQDKKHKSTSHNSSSRHAATPIVTLSNSSRRDRSSSAMPSLSQQVASLALPGAEKGSTASSGNATPILEKASTAVAAPSVSSTDAAGALGPIFELFDRTPAEEIKWYAGVPLHVVERETVVHSLKYRIAKMKEKKAKTTEVANFSGVNGGNNSSEARDVKIMESNENSSREKQHDFESELWQPMKKIFYDLAAAYIS</sequence>
<proteinExistence type="predicted"/>
<keyword evidence="3" id="KW-0156">Chromatin regulator</keyword>
<evidence type="ECO:0000256" key="4">
    <source>
        <dbReference type="ARBA" id="ARBA00023015"/>
    </source>
</evidence>
<feature type="region of interest" description="Disordered" evidence="7">
    <location>
        <begin position="160"/>
        <end position="204"/>
    </location>
</feature>
<dbReference type="InterPro" id="IPR037382">
    <property type="entry name" value="Rsc/polybromo"/>
</dbReference>
<dbReference type="Gene3D" id="2.30.30.490">
    <property type="match status" value="1"/>
</dbReference>
<evidence type="ECO:0000256" key="6">
    <source>
        <dbReference type="ARBA" id="ARBA00023242"/>
    </source>
</evidence>
<dbReference type="GO" id="GO:0016586">
    <property type="term" value="C:RSC-type complex"/>
    <property type="evidence" value="ECO:0007669"/>
    <property type="project" value="InterPro"/>
</dbReference>
<dbReference type="InterPro" id="IPR043151">
    <property type="entry name" value="BAH_sf"/>
</dbReference>
<evidence type="ECO:0000256" key="3">
    <source>
        <dbReference type="ARBA" id="ARBA00022853"/>
    </source>
</evidence>
<keyword evidence="6" id="KW-0539">Nucleus</keyword>
<dbReference type="Pfam" id="PF01426">
    <property type="entry name" value="BAH"/>
    <property type="match status" value="1"/>
</dbReference>
<evidence type="ECO:0000256" key="5">
    <source>
        <dbReference type="ARBA" id="ARBA00023163"/>
    </source>
</evidence>
<reference evidence="9" key="1">
    <citation type="submission" date="2020-05" db="EMBL/GenBank/DDBJ databases">
        <title>Phylogenomic resolution of chytrid fungi.</title>
        <authorList>
            <person name="Stajich J.E."/>
            <person name="Amses K."/>
            <person name="Simmons R."/>
            <person name="Seto K."/>
            <person name="Myers J."/>
            <person name="Bonds A."/>
            <person name="Quandt C.A."/>
            <person name="Barry K."/>
            <person name="Liu P."/>
            <person name="Grigoriev I."/>
            <person name="Longcore J.E."/>
            <person name="James T.Y."/>
        </authorList>
    </citation>
    <scope>NUCLEOTIDE SEQUENCE</scope>
    <source>
        <strain evidence="9">JEL0513</strain>
    </source>
</reference>
<evidence type="ECO:0000313" key="9">
    <source>
        <dbReference type="EMBL" id="KAJ3094187.1"/>
    </source>
</evidence>